<dbReference type="EMBL" id="RSFA01000029">
    <property type="protein sequence ID" value="RSD31511.1"/>
    <property type="molecule type" value="Genomic_DNA"/>
</dbReference>
<proteinExistence type="predicted"/>
<dbReference type="Proteomes" id="UP000565719">
    <property type="component" value="Unassembled WGS sequence"/>
</dbReference>
<dbReference type="AlphaFoldDB" id="A0A427U4A6"/>
<evidence type="ECO:0000313" key="3">
    <source>
        <dbReference type="Proteomes" id="UP000269041"/>
    </source>
</evidence>
<evidence type="ECO:0000313" key="1">
    <source>
        <dbReference type="EMBL" id="NOH71199.1"/>
    </source>
</evidence>
<protein>
    <submittedName>
        <fullName evidence="2">Uncharacterized protein</fullName>
    </submittedName>
</protein>
<accession>A0A427U4A6</accession>
<evidence type="ECO:0000313" key="2">
    <source>
        <dbReference type="EMBL" id="RSD31511.1"/>
    </source>
</evidence>
<organism evidence="2 3">
    <name type="scientific">Vibrio pectenicida</name>
    <dbReference type="NCBI Taxonomy" id="62763"/>
    <lineage>
        <taxon>Bacteria</taxon>
        <taxon>Pseudomonadati</taxon>
        <taxon>Pseudomonadota</taxon>
        <taxon>Gammaproteobacteria</taxon>
        <taxon>Vibrionales</taxon>
        <taxon>Vibrionaceae</taxon>
        <taxon>Vibrio</taxon>
    </lineage>
</organism>
<gene>
    <name evidence="2" type="ORF">EJA03_08425</name>
    <name evidence="1" type="ORF">F0225_07595</name>
</gene>
<comment type="caution">
    <text evidence="2">The sequence shown here is derived from an EMBL/GenBank/DDBJ whole genome shotgun (WGS) entry which is preliminary data.</text>
</comment>
<dbReference type="RefSeq" id="WP_125320793.1">
    <property type="nucleotide sequence ID" value="NZ_AP024890.1"/>
</dbReference>
<dbReference type="EMBL" id="VTXC01000016">
    <property type="protein sequence ID" value="NOH71199.1"/>
    <property type="molecule type" value="Genomic_DNA"/>
</dbReference>
<dbReference type="OrthoDB" id="9855138at2"/>
<sequence>MVTIELEDLDSLLPILGEICMVSDVELCFKGRFLPIKDLQPLVESIEQSGHTRTVDAHYQITLGCGETLIFPIIENRPVISKNVFETLVSTSDFYTLCY</sequence>
<dbReference type="Proteomes" id="UP000269041">
    <property type="component" value="Unassembled WGS sequence"/>
</dbReference>
<keyword evidence="3" id="KW-1185">Reference proteome</keyword>
<name>A0A427U4A6_9VIBR</name>
<evidence type="ECO:0000313" key="4">
    <source>
        <dbReference type="Proteomes" id="UP000565719"/>
    </source>
</evidence>
<reference evidence="2 3" key="1">
    <citation type="submission" date="2018-12" db="EMBL/GenBank/DDBJ databases">
        <title>Genomic taxonomy of the Vibrionaceae family.</title>
        <authorList>
            <person name="Gomez-Gil B."/>
            <person name="Enciso-Ibarra K."/>
        </authorList>
    </citation>
    <scope>NUCLEOTIDE SEQUENCE [LARGE SCALE GENOMIC DNA]</scope>
    <source>
        <strain evidence="2 3">CAIM 594</strain>
    </source>
</reference>
<reference evidence="1 4" key="2">
    <citation type="submission" date="2019-09" db="EMBL/GenBank/DDBJ databases">
        <title>Draft genome sequencing and comparative genomics of hatchery-associated Vibrios.</title>
        <authorList>
            <person name="Kehlet-Delgado H."/>
            <person name="Mueller R.S."/>
        </authorList>
    </citation>
    <scope>NUCLEOTIDE SEQUENCE [LARGE SCALE GENOMIC DNA]</scope>
    <source>
        <strain evidence="1 4">99-46-Y</strain>
    </source>
</reference>